<protein>
    <submittedName>
        <fullName evidence="2">Uncharacterized protein</fullName>
    </submittedName>
</protein>
<organism evidence="2 3">
    <name type="scientific">Streptomyces flaveolus</name>
    <dbReference type="NCBI Taxonomy" id="67297"/>
    <lineage>
        <taxon>Bacteria</taxon>
        <taxon>Bacillati</taxon>
        <taxon>Actinomycetota</taxon>
        <taxon>Actinomycetes</taxon>
        <taxon>Kitasatosporales</taxon>
        <taxon>Streptomycetaceae</taxon>
        <taxon>Streptomyces</taxon>
    </lineage>
</organism>
<comment type="caution">
    <text evidence="2">The sequence shown here is derived from an EMBL/GenBank/DDBJ whole genome shotgun (WGS) entry which is preliminary data.</text>
</comment>
<feature type="compositionally biased region" description="Low complexity" evidence="1">
    <location>
        <begin position="38"/>
        <end position="51"/>
    </location>
</feature>
<evidence type="ECO:0000313" key="2">
    <source>
        <dbReference type="EMBL" id="MER6907789.1"/>
    </source>
</evidence>
<gene>
    <name evidence="2" type="ORF">ABT322_29495</name>
</gene>
<evidence type="ECO:0000313" key="3">
    <source>
        <dbReference type="Proteomes" id="UP001490330"/>
    </source>
</evidence>
<dbReference type="EMBL" id="JBEPCV010000036">
    <property type="protein sequence ID" value="MER6907789.1"/>
    <property type="molecule type" value="Genomic_DNA"/>
</dbReference>
<reference evidence="2 3" key="1">
    <citation type="submission" date="2024-06" db="EMBL/GenBank/DDBJ databases">
        <title>The Natural Products Discovery Center: Release of the First 8490 Sequenced Strains for Exploring Actinobacteria Biosynthetic Diversity.</title>
        <authorList>
            <person name="Kalkreuter E."/>
            <person name="Kautsar S.A."/>
            <person name="Yang D."/>
            <person name="Bader C.D."/>
            <person name="Teijaro C.N."/>
            <person name="Fluegel L."/>
            <person name="Davis C.M."/>
            <person name="Simpson J.R."/>
            <person name="Lauterbach L."/>
            <person name="Steele A.D."/>
            <person name="Gui C."/>
            <person name="Meng S."/>
            <person name="Li G."/>
            <person name="Viehrig K."/>
            <person name="Ye F."/>
            <person name="Su P."/>
            <person name="Kiefer A.F."/>
            <person name="Nichols A."/>
            <person name="Cepeda A.J."/>
            <person name="Yan W."/>
            <person name="Fan B."/>
            <person name="Jiang Y."/>
            <person name="Adhikari A."/>
            <person name="Zheng C.-J."/>
            <person name="Schuster L."/>
            <person name="Cowan T.M."/>
            <person name="Smanski M.J."/>
            <person name="Chevrette M.G."/>
            <person name="De Carvalho L.P.S."/>
            <person name="Shen B."/>
        </authorList>
    </citation>
    <scope>NUCLEOTIDE SEQUENCE [LARGE SCALE GENOMIC DNA]</scope>
    <source>
        <strain evidence="2 3">NPDC000632</strain>
    </source>
</reference>
<dbReference type="RefSeq" id="WP_350722307.1">
    <property type="nucleotide sequence ID" value="NZ_JBEPCO010000035.1"/>
</dbReference>
<evidence type="ECO:0000256" key="1">
    <source>
        <dbReference type="SAM" id="MobiDB-lite"/>
    </source>
</evidence>
<accession>A0ABV1VMV4</accession>
<keyword evidence="3" id="KW-1185">Reference proteome</keyword>
<name>A0ABV1VMV4_9ACTN</name>
<feature type="compositionally biased region" description="Basic residues" evidence="1">
    <location>
        <begin position="52"/>
        <end position="65"/>
    </location>
</feature>
<dbReference type="Proteomes" id="UP001490330">
    <property type="component" value="Unassembled WGS sequence"/>
</dbReference>
<proteinExistence type="predicted"/>
<sequence>MIQRIAHAATSLGGGPAGVVLALEVASALHPPVPRAPEVPARAATHAPARPAAHRPAPRRRAARG</sequence>
<feature type="region of interest" description="Disordered" evidence="1">
    <location>
        <begin position="32"/>
        <end position="65"/>
    </location>
</feature>